<keyword evidence="11" id="KW-0904">Protein phosphatase</keyword>
<sequence>MGDSADPAPVDCTAAEAAKNEANVAFKEKHFPQAVVGYTKAINLDPNNAVYYSNRAFAHIKLENFGSAISDATKSLELDSTYVKAYYRRGDAQFALGHFKESLSDFKKAARVSPRDPDLRRKLAACEKAVKEIRFAAALATPEEEAKIYSNLVDFSAMPVEDGYKGPKMQGNEEDGYTITLDFVKAMMAEFKEQRQIHKRFAFEIVLGAQKVLKELPSLVDIEVPESQHFTVCGDVHGQFYDLVNIWELNGLPSESNPYLFNGDFVDRGSFSVEVILTLLAMKLLYPSAMNLSRGNHESASMNKMYGFYGEVKAKYNSMLSEVFRETFCWLPLCHVISGINGKVFVVHGGLFSRDNVTLDEIRQIDRNREPPEEGLMCEMLWSDPGPMPGRQPSKRGVAVAFGSDVTKNFLETNNLDLIIRSHEVKDEGYELEHDGFLATVFSAPNYCDQMGNKGAYVKFKGEDMTPQFTTFSSVPHPEVRPMAYANSFLNFM</sequence>
<comment type="cofactor">
    <cofactor evidence="1">
        <name>Mn(2+)</name>
        <dbReference type="ChEBI" id="CHEBI:29035"/>
    </cofactor>
</comment>
<proteinExistence type="inferred from homology"/>
<evidence type="ECO:0000256" key="7">
    <source>
        <dbReference type="ARBA" id="ARBA00022723"/>
    </source>
</evidence>
<evidence type="ECO:0000256" key="9">
    <source>
        <dbReference type="ARBA" id="ARBA00022801"/>
    </source>
</evidence>
<dbReference type="InterPro" id="IPR019734">
    <property type="entry name" value="TPR_rpt"/>
</dbReference>
<evidence type="ECO:0000256" key="5">
    <source>
        <dbReference type="ARBA" id="ARBA00020001"/>
    </source>
</evidence>
<reference evidence="18" key="1">
    <citation type="submission" date="2021-01" db="EMBL/GenBank/DDBJ databases">
        <authorList>
            <person name="Corre E."/>
            <person name="Pelletier E."/>
            <person name="Niang G."/>
            <person name="Scheremetjew M."/>
            <person name="Finn R."/>
            <person name="Kale V."/>
            <person name="Holt S."/>
            <person name="Cochrane G."/>
            <person name="Meng A."/>
            <person name="Brown T."/>
            <person name="Cohen L."/>
        </authorList>
    </citation>
    <scope>NUCLEOTIDE SEQUENCE</scope>
    <source>
        <strain evidence="18">PLY429</strain>
    </source>
</reference>
<keyword evidence="9" id="KW-0378">Hydrolase</keyword>
<dbReference type="PROSITE" id="PS50005">
    <property type="entry name" value="TPR"/>
    <property type="match status" value="2"/>
</dbReference>
<feature type="active site" description="Proton donor/acceptor" evidence="15">
    <location>
        <position position="297"/>
    </location>
</feature>
<dbReference type="InterPro" id="IPR051134">
    <property type="entry name" value="PPP_phosphatase"/>
</dbReference>
<dbReference type="PANTHER" id="PTHR45668">
    <property type="entry name" value="SERINE/THREONINE-PROTEIN PHOSPHATASE 5-RELATED"/>
    <property type="match status" value="1"/>
</dbReference>
<evidence type="ECO:0000256" key="3">
    <source>
        <dbReference type="ARBA" id="ARBA00008786"/>
    </source>
</evidence>
<dbReference type="InterPro" id="IPR013235">
    <property type="entry name" value="PPP_dom"/>
</dbReference>
<dbReference type="InterPro" id="IPR011990">
    <property type="entry name" value="TPR-like_helical_dom_sf"/>
</dbReference>
<keyword evidence="6" id="KW-0963">Cytoplasm</keyword>
<accession>A0A7S1SQ04</accession>
<dbReference type="Pfam" id="PF07719">
    <property type="entry name" value="TPR_2"/>
    <property type="match status" value="1"/>
</dbReference>
<evidence type="ECO:0000256" key="10">
    <source>
        <dbReference type="ARBA" id="ARBA00022803"/>
    </source>
</evidence>
<keyword evidence="8" id="KW-0677">Repeat</keyword>
<feature type="repeat" description="TPR" evidence="16">
    <location>
        <begin position="15"/>
        <end position="48"/>
    </location>
</feature>
<comment type="catalytic activity">
    <reaction evidence="14">
        <text>O-phospho-L-threonyl-[protein] + H2O = L-threonyl-[protein] + phosphate</text>
        <dbReference type="Rhea" id="RHEA:47004"/>
        <dbReference type="Rhea" id="RHEA-COMP:11060"/>
        <dbReference type="Rhea" id="RHEA-COMP:11605"/>
        <dbReference type="ChEBI" id="CHEBI:15377"/>
        <dbReference type="ChEBI" id="CHEBI:30013"/>
        <dbReference type="ChEBI" id="CHEBI:43474"/>
        <dbReference type="ChEBI" id="CHEBI:61977"/>
        <dbReference type="EC" id="3.1.3.16"/>
    </reaction>
</comment>
<keyword evidence="10 16" id="KW-0802">TPR repeat</keyword>
<feature type="domain" description="Serine/threonine specific protein phosphatases" evidence="17">
    <location>
        <begin position="197"/>
        <end position="476"/>
    </location>
</feature>
<feature type="repeat" description="TPR" evidence="16">
    <location>
        <begin position="83"/>
        <end position="116"/>
    </location>
</feature>
<dbReference type="InterPro" id="IPR004843">
    <property type="entry name" value="Calcineurin-like_PHP"/>
</dbReference>
<dbReference type="EMBL" id="HBGG01015052">
    <property type="protein sequence ID" value="CAD9205440.1"/>
    <property type="molecule type" value="Transcribed_RNA"/>
</dbReference>
<gene>
    <name evidence="18" type="ORF">TCHU04912_LOCUS7676</name>
</gene>
<keyword evidence="12" id="KW-0464">Manganese</keyword>
<dbReference type="GO" id="GO:0005737">
    <property type="term" value="C:cytoplasm"/>
    <property type="evidence" value="ECO:0007669"/>
    <property type="project" value="UniProtKB-SubCell"/>
</dbReference>
<dbReference type="PIRSF" id="PIRSF033096">
    <property type="entry name" value="PPPtase_5"/>
    <property type="match status" value="1"/>
</dbReference>
<evidence type="ECO:0000256" key="15">
    <source>
        <dbReference type="PIRSR" id="PIRSR033096-1"/>
    </source>
</evidence>
<organism evidence="18">
    <name type="scientific">Tetraselmis chuii</name>
    <dbReference type="NCBI Taxonomy" id="63592"/>
    <lineage>
        <taxon>Eukaryota</taxon>
        <taxon>Viridiplantae</taxon>
        <taxon>Chlorophyta</taxon>
        <taxon>core chlorophytes</taxon>
        <taxon>Chlorodendrophyceae</taxon>
        <taxon>Chlorodendrales</taxon>
        <taxon>Chlorodendraceae</taxon>
        <taxon>Tetraselmis</taxon>
    </lineage>
</organism>
<keyword evidence="7" id="KW-0479">Metal-binding</keyword>
<comment type="similarity">
    <text evidence="3">Belongs to the PPP phosphatase family. PP-5 (PP-T) subfamily.</text>
</comment>
<dbReference type="CDD" id="cd07417">
    <property type="entry name" value="MPP_PP5_C"/>
    <property type="match status" value="1"/>
</dbReference>
<dbReference type="SUPFAM" id="SSF48452">
    <property type="entry name" value="TPR-like"/>
    <property type="match status" value="1"/>
</dbReference>
<comment type="subcellular location">
    <subcellularLocation>
        <location evidence="2">Cytoplasm</location>
    </subcellularLocation>
</comment>
<dbReference type="Pfam" id="PF08321">
    <property type="entry name" value="PPP5"/>
    <property type="match status" value="1"/>
</dbReference>
<evidence type="ECO:0000256" key="16">
    <source>
        <dbReference type="PROSITE-ProRule" id="PRU00339"/>
    </source>
</evidence>
<evidence type="ECO:0000256" key="11">
    <source>
        <dbReference type="ARBA" id="ARBA00022912"/>
    </source>
</evidence>
<dbReference type="InterPro" id="IPR041753">
    <property type="entry name" value="PP5_C"/>
</dbReference>
<dbReference type="PANTHER" id="PTHR45668:SF5">
    <property type="entry name" value="SERINE_THREONINE-PROTEIN PHOSPHATASE 5"/>
    <property type="match status" value="1"/>
</dbReference>
<dbReference type="SMART" id="SM00028">
    <property type="entry name" value="TPR"/>
    <property type="match status" value="3"/>
</dbReference>
<evidence type="ECO:0000256" key="8">
    <source>
        <dbReference type="ARBA" id="ARBA00022737"/>
    </source>
</evidence>
<dbReference type="InterPro" id="IPR006186">
    <property type="entry name" value="Ser/Thr-sp_prot-phosphatase"/>
</dbReference>
<evidence type="ECO:0000256" key="4">
    <source>
        <dbReference type="ARBA" id="ARBA00013081"/>
    </source>
</evidence>
<evidence type="ECO:0000256" key="13">
    <source>
        <dbReference type="ARBA" id="ARBA00047761"/>
    </source>
</evidence>
<dbReference type="FunFam" id="3.60.21.10:FF:000021">
    <property type="entry name" value="Serine/threonine-protein phosphatase 5"/>
    <property type="match status" value="1"/>
</dbReference>
<dbReference type="PRINTS" id="PR00114">
    <property type="entry name" value="STPHPHTASE"/>
</dbReference>
<evidence type="ECO:0000256" key="6">
    <source>
        <dbReference type="ARBA" id="ARBA00022490"/>
    </source>
</evidence>
<dbReference type="EC" id="3.1.3.16" evidence="4"/>
<dbReference type="GO" id="GO:0046872">
    <property type="term" value="F:metal ion binding"/>
    <property type="evidence" value="ECO:0007669"/>
    <property type="project" value="UniProtKB-KW"/>
</dbReference>
<dbReference type="SMART" id="SM00156">
    <property type="entry name" value="PP2Ac"/>
    <property type="match status" value="1"/>
</dbReference>
<dbReference type="Gene3D" id="1.25.40.10">
    <property type="entry name" value="Tetratricopeptide repeat domain"/>
    <property type="match status" value="1"/>
</dbReference>
<dbReference type="Pfam" id="PF00149">
    <property type="entry name" value="Metallophos"/>
    <property type="match status" value="1"/>
</dbReference>
<name>A0A7S1SQ04_9CHLO</name>
<dbReference type="InterPro" id="IPR029052">
    <property type="entry name" value="Metallo-depent_PP-like"/>
</dbReference>
<evidence type="ECO:0000256" key="1">
    <source>
        <dbReference type="ARBA" id="ARBA00001936"/>
    </source>
</evidence>
<evidence type="ECO:0000313" key="18">
    <source>
        <dbReference type="EMBL" id="CAD9205440.1"/>
    </source>
</evidence>
<protein>
    <recommendedName>
        <fullName evidence="5">Serine/threonine-protein phosphatase 5</fullName>
        <ecNumber evidence="4">3.1.3.16</ecNumber>
    </recommendedName>
</protein>
<evidence type="ECO:0000256" key="14">
    <source>
        <dbReference type="ARBA" id="ARBA00048336"/>
    </source>
</evidence>
<dbReference type="Gene3D" id="3.60.21.10">
    <property type="match status" value="1"/>
</dbReference>
<dbReference type="GO" id="GO:0004722">
    <property type="term" value="F:protein serine/threonine phosphatase activity"/>
    <property type="evidence" value="ECO:0007669"/>
    <property type="project" value="UniProtKB-EC"/>
</dbReference>
<dbReference type="AlphaFoldDB" id="A0A7S1SQ04"/>
<dbReference type="InterPro" id="IPR013105">
    <property type="entry name" value="TPR_2"/>
</dbReference>
<evidence type="ECO:0000259" key="17">
    <source>
        <dbReference type="SMART" id="SM00156"/>
    </source>
</evidence>
<evidence type="ECO:0000256" key="12">
    <source>
        <dbReference type="ARBA" id="ARBA00023211"/>
    </source>
</evidence>
<comment type="catalytic activity">
    <reaction evidence="13">
        <text>O-phospho-L-seryl-[protein] + H2O = L-seryl-[protein] + phosphate</text>
        <dbReference type="Rhea" id="RHEA:20629"/>
        <dbReference type="Rhea" id="RHEA-COMP:9863"/>
        <dbReference type="Rhea" id="RHEA-COMP:11604"/>
        <dbReference type="ChEBI" id="CHEBI:15377"/>
        <dbReference type="ChEBI" id="CHEBI:29999"/>
        <dbReference type="ChEBI" id="CHEBI:43474"/>
        <dbReference type="ChEBI" id="CHEBI:83421"/>
        <dbReference type="EC" id="3.1.3.16"/>
    </reaction>
</comment>
<evidence type="ECO:0000256" key="2">
    <source>
        <dbReference type="ARBA" id="ARBA00004496"/>
    </source>
</evidence>
<dbReference type="SUPFAM" id="SSF56300">
    <property type="entry name" value="Metallo-dependent phosphatases"/>
    <property type="match status" value="1"/>
</dbReference>